<gene>
    <name evidence="1" type="ORF">OUZ56_030940</name>
</gene>
<proteinExistence type="predicted"/>
<reference evidence="1 2" key="1">
    <citation type="journal article" date="2023" name="Nucleic Acids Res.">
        <title>The hologenome of Daphnia magna reveals possible DNA methylation and microbiome-mediated evolution of the host genome.</title>
        <authorList>
            <person name="Chaturvedi A."/>
            <person name="Li X."/>
            <person name="Dhandapani V."/>
            <person name="Marshall H."/>
            <person name="Kissane S."/>
            <person name="Cuenca-Cambronero M."/>
            <person name="Asole G."/>
            <person name="Calvet F."/>
            <person name="Ruiz-Romero M."/>
            <person name="Marangio P."/>
            <person name="Guigo R."/>
            <person name="Rago D."/>
            <person name="Mirbahai L."/>
            <person name="Eastwood N."/>
            <person name="Colbourne J.K."/>
            <person name="Zhou J."/>
            <person name="Mallon E."/>
            <person name="Orsini L."/>
        </authorList>
    </citation>
    <scope>NUCLEOTIDE SEQUENCE [LARGE SCALE GENOMIC DNA]</scope>
    <source>
        <strain evidence="1">LRV0_1</strain>
    </source>
</reference>
<comment type="caution">
    <text evidence="1">The sequence shown here is derived from an EMBL/GenBank/DDBJ whole genome shotgun (WGS) entry which is preliminary data.</text>
</comment>
<protein>
    <submittedName>
        <fullName evidence="1">Uncharacterized protein</fullName>
    </submittedName>
</protein>
<evidence type="ECO:0000313" key="1">
    <source>
        <dbReference type="EMBL" id="KAK4015975.1"/>
    </source>
</evidence>
<dbReference type="Proteomes" id="UP001234178">
    <property type="component" value="Unassembled WGS sequence"/>
</dbReference>
<dbReference type="EMBL" id="JAOYFB010000005">
    <property type="protein sequence ID" value="KAK4015975.1"/>
    <property type="molecule type" value="Genomic_DNA"/>
</dbReference>
<organism evidence="1 2">
    <name type="scientific">Daphnia magna</name>
    <dbReference type="NCBI Taxonomy" id="35525"/>
    <lineage>
        <taxon>Eukaryota</taxon>
        <taxon>Metazoa</taxon>
        <taxon>Ecdysozoa</taxon>
        <taxon>Arthropoda</taxon>
        <taxon>Crustacea</taxon>
        <taxon>Branchiopoda</taxon>
        <taxon>Diplostraca</taxon>
        <taxon>Cladocera</taxon>
        <taxon>Anomopoda</taxon>
        <taxon>Daphniidae</taxon>
        <taxon>Daphnia</taxon>
    </lineage>
</organism>
<evidence type="ECO:0000313" key="2">
    <source>
        <dbReference type="Proteomes" id="UP001234178"/>
    </source>
</evidence>
<name>A0ABQ9ZST1_9CRUS</name>
<accession>A0ABQ9ZST1</accession>
<keyword evidence="2" id="KW-1185">Reference proteome</keyword>
<sequence length="78" mass="8761">MSFLLMRSLYENTHGVRKSHNISSRNSSKDVVTERRALHNCVGRAFTLKNQCRRLTATSLSLLPISGIAITDNSQKKT</sequence>